<dbReference type="Pfam" id="PF00535">
    <property type="entry name" value="Glycos_transf_2"/>
    <property type="match status" value="3"/>
</dbReference>
<dbReference type="InterPro" id="IPR001173">
    <property type="entry name" value="Glyco_trans_2-like"/>
</dbReference>
<sequence length="1362" mass="154400">MKALFENQNYKAVIDSMRESVADGGDSWEIRGWAIDRLRKQELEISVDAADISIRRFSRVDIAALIGASPEKKIGFVLKVPKRSKSFSMTFSSPGTQRQVTLDMFSLRARFMGEHVQAYAQRFSHAVAYVFTPKKWDVFASRVKMYLHLNEMYYRKWQREHRITEAEATTTMRGMKSQPLISIITPVYNVDERWLRCFIDSVRSQWYTNWELCIADDCSSAQHIRPVLTEYQKLDKRIKVTFREQNGGISEATNSAMELATGDFIAFMDNDDELLPQTLFRIAQTIDKHHDVDFIYTDEDKIGEVGEPFDPFFKPGFSQTLLWSHNYITHFVCVSRGIVDDIGLLRPEYSGSQDYDFVLRATQRAKKIIHIPEVLYHWRTLDTSVAGDPRSKMYAYEAGRKAVADTYQRAGVDAEVVQLDNLGTYKANVHLKALPTVLVVTTRLNDEQVALLQHTTEYPSFHVLNIENFNDQDRIIAEADALKAQSIVFVDGVLPTHPSWINEMVNFTWRKDVGVIGGRIVDGHHRVLDAGVTLESLRNGQVFEGAGELDGDVSYYFRTSLPRDIFAVTEQCMLIKLSDFRKLQGFDASLPQGLQGVDLCARMQQQLGHTTIWEPFSMMRNVKPSPLAIPRDAVNRYLAKQSQMTDPFRSAMYPPRHPEKTPVIGLTIDSVSPVPGTPDRYVVKGWAADVYRHRVAAVTVPKQYADRVTTVGIERFERLDVSRMFLLNERDQPGFVLTIQTKLGIVPVMASSPDGAKIAKVKVSKALLMLNRMQRLMKMTLHPRTLAHRLKERFIAPRDRRESYEKFIANVESSQTPPVPDGFSYRPLISIIMPVYNVDPKWLSRAVESVRQQTYQHWELCLADDHSSDPRVRPALEGLQAKDSRIRVVFREENGRISEATNSALHMAKGEFVALMDNDDEIPPDALAYVVQALNENRSLDVIYTDEDKIDEGGKRSDPAFKPDYSPDLLLSTNYISHLGVYRRSLALELNGFRSEFDGAQDYDFVLRAIESTKPENIKHIARVLYHWRTLPTSTAGNQSSKDYAFAAGQRAVQAALDRRGIAAKAQRSPLNGIYDIEYEVPGDDLVSVIIPTKDGYDNIERCVSSILEKTSYPHYEIVIADNGSTNAAMFDLYDQLSARSKVPIKVLNIDIPFNFSRINNLAAQQASGRYLLFLNDDTKVIAPAWMSTMVGYAQQDRVGVVGAKLYYPNERIQHAGVVLGLGGVAGHIMVGTPRSHVGYFGRLMENANYYAVTAACCMIRAENFKAVGGFDESYSVAYNDVDLCIRIHDRLGKDNVWAHEAELYHFESVTRGYDTAAKQKMERLERESEKMRGQYASLIADDPYYNENLTRQGGDCTPRTS</sequence>
<dbReference type="PANTHER" id="PTHR43685">
    <property type="entry name" value="GLYCOSYLTRANSFERASE"/>
    <property type="match status" value="1"/>
</dbReference>
<dbReference type="eggNOG" id="COG1216">
    <property type="taxonomic scope" value="Bacteria"/>
</dbReference>
<organism evidence="3 4">
    <name type="scientific">Bifidobacterium psychraerophilum</name>
    <dbReference type="NCBI Taxonomy" id="218140"/>
    <lineage>
        <taxon>Bacteria</taxon>
        <taxon>Bacillati</taxon>
        <taxon>Actinomycetota</taxon>
        <taxon>Actinomycetes</taxon>
        <taxon>Bifidobacteriales</taxon>
        <taxon>Bifidobacteriaceae</taxon>
        <taxon>Bifidobacterium</taxon>
    </lineage>
</organism>
<dbReference type="Gene3D" id="3.90.550.10">
    <property type="entry name" value="Spore Coat Polysaccharide Biosynthesis Protein SpsA, Chain A"/>
    <property type="match status" value="4"/>
</dbReference>
<dbReference type="CDD" id="cd04184">
    <property type="entry name" value="GT2_RfbC_Mx_like"/>
    <property type="match status" value="2"/>
</dbReference>
<evidence type="ECO:0000313" key="3">
    <source>
        <dbReference type="EMBL" id="KFI84255.1"/>
    </source>
</evidence>
<dbReference type="InterPro" id="IPR050834">
    <property type="entry name" value="Glycosyltransf_2"/>
</dbReference>
<keyword evidence="3" id="KW-0808">Transferase</keyword>
<dbReference type="eggNOG" id="COG1215">
    <property type="taxonomic scope" value="Bacteria"/>
</dbReference>
<dbReference type="InterPro" id="IPR029044">
    <property type="entry name" value="Nucleotide-diphossugar_trans"/>
</dbReference>
<dbReference type="EC" id="2.4.1.226" evidence="3"/>
<dbReference type="GO" id="GO:0047238">
    <property type="term" value="F:glucuronosyl-N-acetylgalactosaminyl-proteoglycan 4-beta-N-acetylgalactosaminyltransferase activity"/>
    <property type="evidence" value="ECO:0007669"/>
    <property type="project" value="UniProtKB-EC"/>
</dbReference>
<dbReference type="Proteomes" id="UP000029050">
    <property type="component" value="Unassembled WGS sequence"/>
</dbReference>
<comment type="caution">
    <text evidence="3">The sequence shown here is derived from an EMBL/GenBank/DDBJ whole genome shotgun (WGS) entry which is preliminary data.</text>
</comment>
<dbReference type="GO" id="GO:0050510">
    <property type="term" value="F:N-acetylgalactosaminyl-proteoglycan 3-beta-glucuronosyltransferase activity"/>
    <property type="evidence" value="ECO:0007669"/>
    <property type="project" value="UniProtKB-EC"/>
</dbReference>
<keyword evidence="1" id="KW-0175">Coiled coil</keyword>
<dbReference type="STRING" id="218140.BPSY_0133"/>
<dbReference type="PANTHER" id="PTHR43685:SF2">
    <property type="entry name" value="GLYCOSYLTRANSFERASE 2-LIKE DOMAIN-CONTAINING PROTEIN"/>
    <property type="match status" value="1"/>
</dbReference>
<evidence type="ECO:0000313" key="4">
    <source>
        <dbReference type="Proteomes" id="UP000029050"/>
    </source>
</evidence>
<feature type="domain" description="Glycosyltransferase 2-like" evidence="2">
    <location>
        <begin position="1088"/>
        <end position="1216"/>
    </location>
</feature>
<proteinExistence type="predicted"/>
<feature type="coiled-coil region" evidence="1">
    <location>
        <begin position="1315"/>
        <end position="1342"/>
    </location>
</feature>
<dbReference type="EMBL" id="JGZI01000002">
    <property type="protein sequence ID" value="KFI84255.1"/>
    <property type="molecule type" value="Genomic_DNA"/>
</dbReference>
<keyword evidence="3" id="KW-0328">Glycosyltransferase</keyword>
<dbReference type="SUPFAM" id="SSF53448">
    <property type="entry name" value="Nucleotide-diphospho-sugar transferases"/>
    <property type="match status" value="4"/>
</dbReference>
<feature type="domain" description="Glycosyltransferase 2-like" evidence="2">
    <location>
        <begin position="830"/>
        <end position="986"/>
    </location>
</feature>
<reference evidence="3 4" key="1">
    <citation type="submission" date="2014-03" db="EMBL/GenBank/DDBJ databases">
        <title>Genomics of Bifidobacteria.</title>
        <authorList>
            <person name="Ventura M."/>
            <person name="Milani C."/>
            <person name="Lugli G.A."/>
        </authorList>
    </citation>
    <scope>NUCLEOTIDE SEQUENCE [LARGE SCALE GENOMIC DNA]</scope>
    <source>
        <strain evidence="3 4">LMG 21775</strain>
    </source>
</reference>
<dbReference type="EC" id="2.4.1.175" evidence="3"/>
<accession>A0A087CLV5</accession>
<name>A0A087CLV5_9BIFI</name>
<evidence type="ECO:0000256" key="1">
    <source>
        <dbReference type="SAM" id="Coils"/>
    </source>
</evidence>
<gene>
    <name evidence="3" type="ORF">BPSY_0133</name>
</gene>
<evidence type="ECO:0000259" key="2">
    <source>
        <dbReference type="Pfam" id="PF00535"/>
    </source>
</evidence>
<feature type="domain" description="Glycosyltransferase 2-like" evidence="2">
    <location>
        <begin position="182"/>
        <end position="341"/>
    </location>
</feature>
<protein>
    <submittedName>
        <fullName evidence="3">Glycosyltransferase, group 2 family protein</fullName>
        <ecNumber evidence="3">2.4.1.175</ecNumber>
        <ecNumber evidence="3">2.4.1.226</ecNumber>
    </submittedName>
</protein>
<dbReference type="CDD" id="cd04186">
    <property type="entry name" value="GT_2_like_c"/>
    <property type="match status" value="1"/>
</dbReference>
<keyword evidence="4" id="KW-1185">Reference proteome</keyword>